<accession>A0A7S4KFB6</accession>
<feature type="compositionally biased region" description="Basic and acidic residues" evidence="2">
    <location>
        <begin position="10"/>
        <end position="21"/>
    </location>
</feature>
<sequence length="358" mass="41030">MGDVEFAENAEPRESKRRSGETDPQPAATSTNSRKERPKSGAFRSNAVKRQSYHQQHINRRNRQVAAGRSQFGGMLSSDMAIVQLANLKKQWVTEMKQINTQKKRMKDIERNVTELKKQEKGLGVKKANARIAKLEDHLDKMTGLVMDETRERENAEKDVRTLTEEVTKYSKLYEDKCHRVEILVNEKISLERQVLEKKRTFDTMIKEQEARLNAVEEELYGLDEALKRDNMVRNRINDDKKTIESVLDKLRDLQKSEENNITADKDFILDMVDTIEITKDGKRTSVKIGSVNMSDSRGSSLGSSTSSTYLPAFYNTSSTRSTNQMSATRFSIMQGRESYKAKRETITMDGPPTFLQN</sequence>
<organism evidence="3">
    <name type="scientific">Paramoeba aestuarina</name>
    <dbReference type="NCBI Taxonomy" id="180227"/>
    <lineage>
        <taxon>Eukaryota</taxon>
        <taxon>Amoebozoa</taxon>
        <taxon>Discosea</taxon>
        <taxon>Flabellinia</taxon>
        <taxon>Dactylopodida</taxon>
        <taxon>Paramoebidae</taxon>
        <taxon>Paramoeba</taxon>
    </lineage>
</organism>
<feature type="coiled-coil region" evidence="1">
    <location>
        <begin position="199"/>
        <end position="226"/>
    </location>
</feature>
<keyword evidence="1" id="KW-0175">Coiled coil</keyword>
<reference evidence="3" key="1">
    <citation type="submission" date="2021-01" db="EMBL/GenBank/DDBJ databases">
        <authorList>
            <person name="Corre E."/>
            <person name="Pelletier E."/>
            <person name="Niang G."/>
            <person name="Scheremetjew M."/>
            <person name="Finn R."/>
            <person name="Kale V."/>
            <person name="Holt S."/>
            <person name="Cochrane G."/>
            <person name="Meng A."/>
            <person name="Brown T."/>
            <person name="Cohen L."/>
        </authorList>
    </citation>
    <scope>NUCLEOTIDE SEQUENCE</scope>
    <source>
        <strain evidence="3">SoJaBio B1-5/56/2</strain>
    </source>
</reference>
<evidence type="ECO:0000256" key="2">
    <source>
        <dbReference type="SAM" id="MobiDB-lite"/>
    </source>
</evidence>
<feature type="region of interest" description="Disordered" evidence="2">
    <location>
        <begin position="1"/>
        <end position="66"/>
    </location>
</feature>
<dbReference type="EMBL" id="HBKR01009147">
    <property type="protein sequence ID" value="CAE2293196.1"/>
    <property type="molecule type" value="Transcribed_RNA"/>
</dbReference>
<gene>
    <name evidence="3" type="ORF">NAES01612_LOCUS6086</name>
</gene>
<feature type="coiled-coil region" evidence="1">
    <location>
        <begin position="99"/>
        <end position="173"/>
    </location>
</feature>
<evidence type="ECO:0000313" key="3">
    <source>
        <dbReference type="EMBL" id="CAE2293196.1"/>
    </source>
</evidence>
<name>A0A7S4KFB6_9EUKA</name>
<dbReference type="AlphaFoldDB" id="A0A7S4KFB6"/>
<protein>
    <submittedName>
        <fullName evidence="3">Uncharacterized protein</fullName>
    </submittedName>
</protein>
<evidence type="ECO:0000256" key="1">
    <source>
        <dbReference type="SAM" id="Coils"/>
    </source>
</evidence>
<proteinExistence type="predicted"/>